<dbReference type="InterPro" id="IPR003676">
    <property type="entry name" value="SAUR_fam"/>
</dbReference>
<reference evidence="3" key="1">
    <citation type="journal article" date="2016" name="Nature">
        <title>The genome of the seagrass Zostera marina reveals angiosperm adaptation to the sea.</title>
        <authorList>
            <person name="Olsen J.L."/>
            <person name="Rouze P."/>
            <person name="Verhelst B."/>
            <person name="Lin Y.-C."/>
            <person name="Bayer T."/>
            <person name="Collen J."/>
            <person name="Dattolo E."/>
            <person name="De Paoli E."/>
            <person name="Dittami S."/>
            <person name="Maumus F."/>
            <person name="Michel G."/>
            <person name="Kersting A."/>
            <person name="Lauritano C."/>
            <person name="Lohaus R."/>
            <person name="Toepel M."/>
            <person name="Tonon T."/>
            <person name="Vanneste K."/>
            <person name="Amirebrahimi M."/>
            <person name="Brakel J."/>
            <person name="Bostroem C."/>
            <person name="Chovatia M."/>
            <person name="Grimwood J."/>
            <person name="Jenkins J.W."/>
            <person name="Jueterbock A."/>
            <person name="Mraz A."/>
            <person name="Stam W.T."/>
            <person name="Tice H."/>
            <person name="Bornberg-Bauer E."/>
            <person name="Green P.J."/>
            <person name="Pearson G.A."/>
            <person name="Procaccini G."/>
            <person name="Duarte C.M."/>
            <person name="Schmutz J."/>
            <person name="Reusch T.B.H."/>
            <person name="Van de Peer Y."/>
        </authorList>
    </citation>
    <scope>NUCLEOTIDE SEQUENCE [LARGE SCALE GENOMIC DNA]</scope>
    <source>
        <strain evidence="3">cv. Finnish</strain>
    </source>
</reference>
<name>A0A0K9P0R9_ZOSMR</name>
<proteinExistence type="inferred from homology"/>
<organism evidence="2 3">
    <name type="scientific">Zostera marina</name>
    <name type="common">Eelgrass</name>
    <dbReference type="NCBI Taxonomy" id="29655"/>
    <lineage>
        <taxon>Eukaryota</taxon>
        <taxon>Viridiplantae</taxon>
        <taxon>Streptophyta</taxon>
        <taxon>Embryophyta</taxon>
        <taxon>Tracheophyta</taxon>
        <taxon>Spermatophyta</taxon>
        <taxon>Magnoliopsida</taxon>
        <taxon>Liliopsida</taxon>
        <taxon>Zosteraceae</taxon>
        <taxon>Zostera</taxon>
    </lineage>
</organism>
<dbReference type="PANTHER" id="PTHR31374">
    <property type="entry name" value="AUXIN-INDUCED PROTEIN-LIKE-RELATED"/>
    <property type="match status" value="1"/>
</dbReference>
<comment type="caution">
    <text evidence="2">The sequence shown here is derived from an EMBL/GenBank/DDBJ whole genome shotgun (WGS) entry which is preliminary data.</text>
</comment>
<dbReference type="OMA" id="WRIRACT"/>
<dbReference type="Proteomes" id="UP000036987">
    <property type="component" value="Unassembled WGS sequence"/>
</dbReference>
<evidence type="ECO:0000256" key="1">
    <source>
        <dbReference type="ARBA" id="ARBA00006974"/>
    </source>
</evidence>
<dbReference type="GO" id="GO:0009733">
    <property type="term" value="P:response to auxin"/>
    <property type="evidence" value="ECO:0007669"/>
    <property type="project" value="InterPro"/>
</dbReference>
<keyword evidence="3" id="KW-1185">Reference proteome</keyword>
<evidence type="ECO:0000313" key="3">
    <source>
        <dbReference type="Proteomes" id="UP000036987"/>
    </source>
</evidence>
<dbReference type="PANTHER" id="PTHR31374:SF119">
    <property type="entry name" value="SAUR-LIKE AUXIN-RESPONSIVE PROTEIN FAMILY"/>
    <property type="match status" value="1"/>
</dbReference>
<dbReference type="AlphaFoldDB" id="A0A0K9P0R9"/>
<accession>A0A0K9P0R9</accession>
<dbReference type="EMBL" id="LFYR01001430">
    <property type="protein sequence ID" value="KMZ61805.1"/>
    <property type="molecule type" value="Genomic_DNA"/>
</dbReference>
<protein>
    <submittedName>
        <fullName evidence="2">SAUR-like auxin-responsive protein family</fullName>
    </submittedName>
</protein>
<comment type="similarity">
    <text evidence="1">Belongs to the ARG7 family.</text>
</comment>
<sequence length="149" mass="16439">MGVSAKCTTIRHIVRLRQMLRRWRIRACTGGSRLAPSDVPEGHFAVRVGSQSRRFVVRTSYLNHPIFKKLLLESEEMYGYDHSGPIAIPCDEKTFMEILGFLAGESVGGGGGGCGNVGGVRETWCYESFSVPLLRGFEVEHSPVVPINV</sequence>
<evidence type="ECO:0000313" key="2">
    <source>
        <dbReference type="EMBL" id="KMZ61805.1"/>
    </source>
</evidence>
<dbReference type="Pfam" id="PF02519">
    <property type="entry name" value="Auxin_inducible"/>
    <property type="match status" value="1"/>
</dbReference>
<dbReference type="OrthoDB" id="1624361at2759"/>
<gene>
    <name evidence="2" type="ORF">ZOSMA_4G00940</name>
</gene>